<organism evidence="1 2">
    <name type="scientific">Martelella lutilitoris</name>
    <dbReference type="NCBI Taxonomy" id="2583532"/>
    <lineage>
        <taxon>Bacteria</taxon>
        <taxon>Pseudomonadati</taxon>
        <taxon>Pseudomonadota</taxon>
        <taxon>Alphaproteobacteria</taxon>
        <taxon>Hyphomicrobiales</taxon>
        <taxon>Aurantimonadaceae</taxon>
        <taxon>Martelella</taxon>
    </lineage>
</organism>
<comment type="caution">
    <text evidence="1">The sequence shown here is derived from an EMBL/GenBank/DDBJ whole genome shotgun (WGS) entry which is preliminary data.</text>
</comment>
<dbReference type="Proteomes" id="UP000307874">
    <property type="component" value="Unassembled WGS sequence"/>
</dbReference>
<gene>
    <name evidence="1" type="ORF">FF124_10700</name>
</gene>
<dbReference type="AlphaFoldDB" id="A0A5C4JS77"/>
<evidence type="ECO:0000313" key="2">
    <source>
        <dbReference type="Proteomes" id="UP000307874"/>
    </source>
</evidence>
<accession>A0A5C4JS77</accession>
<reference evidence="1 2" key="1">
    <citation type="submission" date="2019-05" db="EMBL/GenBank/DDBJ databases">
        <authorList>
            <person name="Lee S.D."/>
        </authorList>
    </citation>
    <scope>NUCLEOTIDE SEQUENCE [LARGE SCALE GENOMIC DNA]</scope>
    <source>
        <strain evidence="1 2">GH2-6</strain>
    </source>
</reference>
<proteinExistence type="predicted"/>
<keyword evidence="2" id="KW-1185">Reference proteome</keyword>
<dbReference type="RefSeq" id="WP_138748470.1">
    <property type="nucleotide sequence ID" value="NZ_VCLB01000005.1"/>
</dbReference>
<sequence>MSGGMVGDEKPPAAKENKCLDAFETKEKDQRKQCFSSGGVSRFEPANQPIFDAAQWLHEHRSEVGSAIIPALRERFHLSALEAIEAAKLAREIERGRQA</sequence>
<dbReference type="OrthoDB" id="8382332at2"/>
<evidence type="ECO:0000313" key="1">
    <source>
        <dbReference type="EMBL" id="TNB48041.1"/>
    </source>
</evidence>
<protein>
    <submittedName>
        <fullName evidence="1">Uncharacterized protein</fullName>
    </submittedName>
</protein>
<name>A0A5C4JS77_9HYPH</name>
<reference evidence="1 2" key="2">
    <citation type="submission" date="2019-06" db="EMBL/GenBank/DDBJ databases">
        <title>Martelella lutilitoris sp. nov., isolated from a tidal mudflat.</title>
        <authorList>
            <person name="Kim Y.-J."/>
        </authorList>
    </citation>
    <scope>NUCLEOTIDE SEQUENCE [LARGE SCALE GENOMIC DNA]</scope>
    <source>
        <strain evidence="1 2">GH2-6</strain>
    </source>
</reference>
<dbReference type="EMBL" id="VCLB01000005">
    <property type="protein sequence ID" value="TNB48041.1"/>
    <property type="molecule type" value="Genomic_DNA"/>
</dbReference>